<dbReference type="GO" id="GO:0006412">
    <property type="term" value="P:translation"/>
    <property type="evidence" value="ECO:0007669"/>
    <property type="project" value="UniProtKB-UniRule"/>
</dbReference>
<feature type="region of interest" description="Disordered" evidence="5">
    <location>
        <begin position="257"/>
        <end position="277"/>
    </location>
</feature>
<evidence type="ECO:0000256" key="1">
    <source>
        <dbReference type="ARBA" id="ARBA00022490"/>
    </source>
</evidence>
<dbReference type="GO" id="GO:0022627">
    <property type="term" value="C:cytosolic small ribosomal subunit"/>
    <property type="evidence" value="ECO:0007669"/>
    <property type="project" value="UniProtKB-UniRule"/>
</dbReference>
<dbReference type="InterPro" id="IPR027500">
    <property type="entry name" value="Ribosomal_eS1_euk"/>
</dbReference>
<protein>
    <recommendedName>
        <fullName evidence="4">Small ribosomal subunit protein eS1</fullName>
    </recommendedName>
</protein>
<evidence type="ECO:0000256" key="3">
    <source>
        <dbReference type="ARBA" id="ARBA00023274"/>
    </source>
</evidence>
<name>A0A0A9WJB8_LYGHE</name>
<reference evidence="6" key="1">
    <citation type="journal article" date="2014" name="PLoS ONE">
        <title>Transcriptome-Based Identification of ABC Transporters in the Western Tarnished Plant Bug Lygus hesperus.</title>
        <authorList>
            <person name="Hull J.J."/>
            <person name="Chaney K."/>
            <person name="Geib S.M."/>
            <person name="Fabrick J.A."/>
            <person name="Brent C.S."/>
            <person name="Walsh D."/>
            <person name="Lavine L.C."/>
        </authorList>
    </citation>
    <scope>NUCLEOTIDE SEQUENCE</scope>
</reference>
<sequence length="277" mass="30989">MTIDKNRKVNKKKGNRKVADPFLKKEWYSVKAPTYFSIKKAGYTLASKTQGLKTSHGSLLGRIFKLNIADLSSSKIDDFRKVLLRTDDINGTQCLTSFAGMEITSDKHRSIIRKRHTTVEAWTDVKTKDGYLLRVFVIGITKSNHNQISQVTYASTHQVRKLRQVILNTIRREFSSSDVKSLMLKLTTEVVGKTVEKISQGIYPLQNVLVRKVKVLQFPKSNPARLLELHGGLSAIQKFEEEYANIGMAVDRVEDKEASVTPTEVTGASETATAASA</sequence>
<keyword evidence="3 4" id="KW-0687">Ribonucleoprotein</keyword>
<dbReference type="GO" id="GO:0003735">
    <property type="term" value="F:structural constituent of ribosome"/>
    <property type="evidence" value="ECO:0007669"/>
    <property type="project" value="UniProtKB-UniRule"/>
</dbReference>
<keyword evidence="2 4" id="KW-0689">Ribosomal protein</keyword>
<evidence type="ECO:0000256" key="2">
    <source>
        <dbReference type="ARBA" id="ARBA00022980"/>
    </source>
</evidence>
<dbReference type="SMART" id="SM01397">
    <property type="entry name" value="Ribosomal_S3Ae"/>
    <property type="match status" value="1"/>
</dbReference>
<dbReference type="Pfam" id="PF01015">
    <property type="entry name" value="Ribosomal_S3Ae"/>
    <property type="match status" value="1"/>
</dbReference>
<comment type="subcellular location">
    <subcellularLocation>
        <location evidence="4">Cytoplasm</location>
    </subcellularLocation>
</comment>
<dbReference type="PANTHER" id="PTHR11830">
    <property type="entry name" value="40S RIBOSOMAL PROTEIN S3A"/>
    <property type="match status" value="1"/>
</dbReference>
<gene>
    <name evidence="6" type="primary">rps102</name>
    <name evidence="6" type="ORF">CM83_2010</name>
</gene>
<dbReference type="HAMAP" id="MF_03122">
    <property type="entry name" value="Ribosomal_eS1_euk"/>
    <property type="match status" value="1"/>
</dbReference>
<comment type="subunit">
    <text evidence="4">Component of the small ribosomal subunit. Mature ribosomes consist of a small (40S) and a large (60S) subunit. The 40S subunit contains about 33 different proteins and 1 molecule of RNA (18S). The 60S subunit contains about 49 different proteins and 3 molecules of RNA (28S, 5.8S and 5S).</text>
</comment>
<evidence type="ECO:0000256" key="5">
    <source>
        <dbReference type="SAM" id="MobiDB-lite"/>
    </source>
</evidence>
<comment type="similarity">
    <text evidence="4">Belongs to the eukaryotic ribosomal protein eS1 family.</text>
</comment>
<organism evidence="6">
    <name type="scientific">Lygus hesperus</name>
    <name type="common">Western plant bug</name>
    <dbReference type="NCBI Taxonomy" id="30085"/>
    <lineage>
        <taxon>Eukaryota</taxon>
        <taxon>Metazoa</taxon>
        <taxon>Ecdysozoa</taxon>
        <taxon>Arthropoda</taxon>
        <taxon>Hexapoda</taxon>
        <taxon>Insecta</taxon>
        <taxon>Pterygota</taxon>
        <taxon>Neoptera</taxon>
        <taxon>Paraneoptera</taxon>
        <taxon>Hemiptera</taxon>
        <taxon>Heteroptera</taxon>
        <taxon>Panheteroptera</taxon>
        <taxon>Cimicomorpha</taxon>
        <taxon>Miridae</taxon>
        <taxon>Mirini</taxon>
        <taxon>Lygus</taxon>
    </lineage>
</organism>
<evidence type="ECO:0000313" key="6">
    <source>
        <dbReference type="EMBL" id="JAG07501.1"/>
    </source>
</evidence>
<dbReference type="AlphaFoldDB" id="A0A0A9WJB8"/>
<feature type="compositionally biased region" description="Low complexity" evidence="5">
    <location>
        <begin position="263"/>
        <end position="277"/>
    </location>
</feature>
<dbReference type="EMBL" id="GBHO01036103">
    <property type="protein sequence ID" value="JAG07501.1"/>
    <property type="molecule type" value="Transcribed_RNA"/>
</dbReference>
<feature type="initiator methionine" description="Removed" evidence="4">
    <location>
        <position position="1"/>
    </location>
</feature>
<proteinExistence type="inferred from homology"/>
<evidence type="ECO:0000256" key="4">
    <source>
        <dbReference type="HAMAP-Rule" id="MF_03122"/>
    </source>
</evidence>
<reference evidence="6" key="2">
    <citation type="submission" date="2014-07" db="EMBL/GenBank/DDBJ databases">
        <authorList>
            <person name="Hull J."/>
        </authorList>
    </citation>
    <scope>NUCLEOTIDE SEQUENCE</scope>
</reference>
<dbReference type="InterPro" id="IPR001593">
    <property type="entry name" value="Ribosomal_eS1"/>
</dbReference>
<accession>A0A0A9WJB8</accession>
<keyword evidence="1 4" id="KW-0963">Cytoplasm</keyword>